<gene>
    <name evidence="1" type="ORF">DILT_LOCUS7917</name>
</gene>
<name>A0A3P7P2B7_DIBLA</name>
<evidence type="ECO:0000313" key="2">
    <source>
        <dbReference type="Proteomes" id="UP000281553"/>
    </source>
</evidence>
<accession>A0A3P7P2B7</accession>
<dbReference type="EMBL" id="UYRU01052972">
    <property type="protein sequence ID" value="VDN12086.1"/>
    <property type="molecule type" value="Genomic_DNA"/>
</dbReference>
<keyword evidence="2" id="KW-1185">Reference proteome</keyword>
<proteinExistence type="predicted"/>
<evidence type="ECO:0000313" key="1">
    <source>
        <dbReference type="EMBL" id="VDN12086.1"/>
    </source>
</evidence>
<dbReference type="OrthoDB" id="10063766at2759"/>
<protein>
    <submittedName>
        <fullName evidence="1">Uncharacterized protein</fullName>
    </submittedName>
</protein>
<reference evidence="1 2" key="1">
    <citation type="submission" date="2018-11" db="EMBL/GenBank/DDBJ databases">
        <authorList>
            <consortium name="Pathogen Informatics"/>
        </authorList>
    </citation>
    <scope>NUCLEOTIDE SEQUENCE [LARGE SCALE GENOMIC DNA]</scope>
</reference>
<organism evidence="1 2">
    <name type="scientific">Dibothriocephalus latus</name>
    <name type="common">Fish tapeworm</name>
    <name type="synonym">Diphyllobothrium latum</name>
    <dbReference type="NCBI Taxonomy" id="60516"/>
    <lineage>
        <taxon>Eukaryota</taxon>
        <taxon>Metazoa</taxon>
        <taxon>Spiralia</taxon>
        <taxon>Lophotrochozoa</taxon>
        <taxon>Platyhelminthes</taxon>
        <taxon>Cestoda</taxon>
        <taxon>Eucestoda</taxon>
        <taxon>Diphyllobothriidea</taxon>
        <taxon>Diphyllobothriidae</taxon>
        <taxon>Dibothriocephalus</taxon>
    </lineage>
</organism>
<dbReference type="AlphaFoldDB" id="A0A3P7P2B7"/>
<sequence>MALYRIDLVKDATGKQTANPRSISLSYRQLRGDLILTFRIMNNLDSCFVSDYLFTQANTRTLRGHPLKPRPGKAGIDGRKFFSINSVVAAWNALPEENMRYGSLTDIYLYKKYWIQKEKNSFRVNAFDSTTLTVVYEVAVDNHRGFLRCRQLVGGLCGLLNRTSVKLPGLLQAPSRFDPIVPDELLLHHPRDAM</sequence>
<dbReference type="Proteomes" id="UP000281553">
    <property type="component" value="Unassembled WGS sequence"/>
</dbReference>